<comment type="caution">
    <text evidence="6">The sequence shown here is derived from an EMBL/GenBank/DDBJ whole genome shotgun (WGS) entry which is preliminary data.</text>
</comment>
<dbReference type="PRINTS" id="PR00035">
    <property type="entry name" value="HTHGNTR"/>
</dbReference>
<protein>
    <recommendedName>
        <fullName evidence="5">HTH gntR-type domain-containing protein</fullName>
    </recommendedName>
</protein>
<dbReference type="SUPFAM" id="SSF46785">
    <property type="entry name" value="Winged helix' DNA-binding domain"/>
    <property type="match status" value="1"/>
</dbReference>
<dbReference type="EMBL" id="JMCB01000013">
    <property type="protein sequence ID" value="KFE64741.1"/>
    <property type="molecule type" value="Genomic_DNA"/>
</dbReference>
<name>A0A085WAM8_9BACT</name>
<dbReference type="PANTHER" id="PTHR43537">
    <property type="entry name" value="TRANSCRIPTIONAL REGULATOR, GNTR FAMILY"/>
    <property type="match status" value="1"/>
</dbReference>
<keyword evidence="2" id="KW-0238">DNA-binding</keyword>
<evidence type="ECO:0000256" key="1">
    <source>
        <dbReference type="ARBA" id="ARBA00023015"/>
    </source>
</evidence>
<keyword evidence="3" id="KW-0804">Transcription</keyword>
<dbReference type="InterPro" id="IPR036390">
    <property type="entry name" value="WH_DNA-bd_sf"/>
</dbReference>
<dbReference type="AlphaFoldDB" id="A0A085WAM8"/>
<dbReference type="PANTHER" id="PTHR43537:SF5">
    <property type="entry name" value="UXU OPERON TRANSCRIPTIONAL REGULATOR"/>
    <property type="match status" value="1"/>
</dbReference>
<dbReference type="CDD" id="cd07377">
    <property type="entry name" value="WHTH_GntR"/>
    <property type="match status" value="1"/>
</dbReference>
<dbReference type="GO" id="GO:0003700">
    <property type="term" value="F:DNA-binding transcription factor activity"/>
    <property type="evidence" value="ECO:0007669"/>
    <property type="project" value="InterPro"/>
</dbReference>
<evidence type="ECO:0000256" key="3">
    <source>
        <dbReference type="ARBA" id="ARBA00023163"/>
    </source>
</evidence>
<evidence type="ECO:0000256" key="2">
    <source>
        <dbReference type="ARBA" id="ARBA00023125"/>
    </source>
</evidence>
<dbReference type="PATRIC" id="fig|394096.3.peg.6095"/>
<reference evidence="6 7" key="1">
    <citation type="submission" date="2014-04" db="EMBL/GenBank/DDBJ databases">
        <title>Genome assembly of Hyalangium minutum DSM 14724.</title>
        <authorList>
            <person name="Sharma G."/>
            <person name="Subramanian S."/>
        </authorList>
    </citation>
    <scope>NUCLEOTIDE SEQUENCE [LARGE SCALE GENOMIC DNA]</scope>
    <source>
        <strain evidence="6 7">DSM 14724</strain>
    </source>
</reference>
<dbReference type="GO" id="GO:0003677">
    <property type="term" value="F:DNA binding"/>
    <property type="evidence" value="ECO:0007669"/>
    <property type="project" value="UniProtKB-KW"/>
</dbReference>
<dbReference type="PROSITE" id="PS50949">
    <property type="entry name" value="HTH_GNTR"/>
    <property type="match status" value="1"/>
</dbReference>
<proteinExistence type="predicted"/>
<dbReference type="Proteomes" id="UP000028725">
    <property type="component" value="Unassembled WGS sequence"/>
</dbReference>
<dbReference type="Gene3D" id="1.10.10.10">
    <property type="entry name" value="Winged helix-like DNA-binding domain superfamily/Winged helix DNA-binding domain"/>
    <property type="match status" value="1"/>
</dbReference>
<evidence type="ECO:0000256" key="4">
    <source>
        <dbReference type="SAM" id="MobiDB-lite"/>
    </source>
</evidence>
<evidence type="ECO:0000313" key="7">
    <source>
        <dbReference type="Proteomes" id="UP000028725"/>
    </source>
</evidence>
<dbReference type="Pfam" id="PF00392">
    <property type="entry name" value="GntR"/>
    <property type="match status" value="1"/>
</dbReference>
<dbReference type="SMART" id="SM00345">
    <property type="entry name" value="HTH_GNTR"/>
    <property type="match status" value="1"/>
</dbReference>
<dbReference type="STRING" id="394096.DB31_1759"/>
<gene>
    <name evidence="6" type="ORF">DB31_1759</name>
</gene>
<evidence type="ECO:0000313" key="6">
    <source>
        <dbReference type="EMBL" id="KFE64741.1"/>
    </source>
</evidence>
<dbReference type="InterPro" id="IPR036388">
    <property type="entry name" value="WH-like_DNA-bd_sf"/>
</dbReference>
<keyword evidence="7" id="KW-1185">Reference proteome</keyword>
<organism evidence="6 7">
    <name type="scientific">Hyalangium minutum</name>
    <dbReference type="NCBI Taxonomy" id="394096"/>
    <lineage>
        <taxon>Bacteria</taxon>
        <taxon>Pseudomonadati</taxon>
        <taxon>Myxococcota</taxon>
        <taxon>Myxococcia</taxon>
        <taxon>Myxococcales</taxon>
        <taxon>Cystobacterineae</taxon>
        <taxon>Archangiaceae</taxon>
        <taxon>Hyalangium</taxon>
    </lineage>
</organism>
<evidence type="ECO:0000259" key="5">
    <source>
        <dbReference type="PROSITE" id="PS50949"/>
    </source>
</evidence>
<feature type="domain" description="HTH gntR-type" evidence="5">
    <location>
        <begin position="4"/>
        <end position="74"/>
    </location>
</feature>
<keyword evidence="1" id="KW-0805">Transcription regulation</keyword>
<dbReference type="InterPro" id="IPR000524">
    <property type="entry name" value="Tscrpt_reg_HTH_GntR"/>
</dbReference>
<accession>A0A085WAM8</accession>
<feature type="region of interest" description="Disordered" evidence="4">
    <location>
        <begin position="350"/>
        <end position="371"/>
    </location>
</feature>
<sequence>MEPMGLVSRVAGDLERLIAQDRLPRDGRLPSERLLSRQYGVSRTTVREALSHLASRGLIVQHPGRRSRAVVLDETVNLETLGVALQGEGPAHPERSRLLEGFLSLKRELMVELLAICGERASKEELDLLANACLALRDAARWEENRGQWAVWEFELLRRAARVADRPGHVLLIHSLERSFWKMAGRVLPHLDSEAICRWAECAFYALVTKDVQALRKDLLPLLESCDERLFGSRERVGKKAGSYTALPAEVTDSEDIPSGATPFEACTVEATASESAPPELRVAEPPSSAAPLFEVAIGEEVTSDGSSSTSVGPIFSVGLGAEENSAPEVSDRQGLAGAVWTRWSDCQTSSYETTSAGAPSPEPDSGWRSG</sequence>